<evidence type="ECO:0000313" key="2">
    <source>
        <dbReference type="EMBL" id="PFG39167.1"/>
    </source>
</evidence>
<feature type="transmembrane region" description="Helical" evidence="1">
    <location>
        <begin position="69"/>
        <end position="88"/>
    </location>
</feature>
<feature type="transmembrane region" description="Helical" evidence="1">
    <location>
        <begin position="32"/>
        <end position="57"/>
    </location>
</feature>
<keyword evidence="1" id="KW-0812">Transmembrane</keyword>
<keyword evidence="3" id="KW-1185">Reference proteome</keyword>
<reference evidence="2 3" key="1">
    <citation type="submission" date="2017-10" db="EMBL/GenBank/DDBJ databases">
        <title>Sequencing the genomes of 1000 actinobacteria strains.</title>
        <authorList>
            <person name="Klenk H.-P."/>
        </authorList>
    </citation>
    <scope>NUCLEOTIDE SEQUENCE [LARGE SCALE GENOMIC DNA]</scope>
    <source>
        <strain evidence="2 3">DSM 21838</strain>
    </source>
</reference>
<dbReference type="AlphaFoldDB" id="A0A2A9EJB1"/>
<dbReference type="EMBL" id="PDJI01000004">
    <property type="protein sequence ID" value="PFG39167.1"/>
    <property type="molecule type" value="Genomic_DNA"/>
</dbReference>
<feature type="transmembrane region" description="Helical" evidence="1">
    <location>
        <begin position="125"/>
        <end position="144"/>
    </location>
</feature>
<evidence type="ECO:0000313" key="3">
    <source>
        <dbReference type="Proteomes" id="UP000222106"/>
    </source>
</evidence>
<proteinExistence type="predicted"/>
<name>A0A2A9EJB1_9MICO</name>
<accession>A0A2A9EJB1</accession>
<evidence type="ECO:0000256" key="1">
    <source>
        <dbReference type="SAM" id="Phobius"/>
    </source>
</evidence>
<keyword evidence="1" id="KW-0472">Membrane</keyword>
<organism evidence="2 3">
    <name type="scientific">Georgenia soli</name>
    <dbReference type="NCBI Taxonomy" id="638953"/>
    <lineage>
        <taxon>Bacteria</taxon>
        <taxon>Bacillati</taxon>
        <taxon>Actinomycetota</taxon>
        <taxon>Actinomycetes</taxon>
        <taxon>Micrococcales</taxon>
        <taxon>Bogoriellaceae</taxon>
        <taxon>Georgenia</taxon>
    </lineage>
</organism>
<feature type="transmembrane region" description="Helical" evidence="1">
    <location>
        <begin position="100"/>
        <end position="119"/>
    </location>
</feature>
<gene>
    <name evidence="2" type="ORF">ATJ97_1662</name>
</gene>
<protein>
    <submittedName>
        <fullName evidence="2">Uncharacterized protein</fullName>
    </submittedName>
</protein>
<comment type="caution">
    <text evidence="2">The sequence shown here is derived from an EMBL/GenBank/DDBJ whole genome shotgun (WGS) entry which is preliminary data.</text>
</comment>
<sequence length="170" mass="18056">MRTTAAAHGPQVRAHDHDGTVRRVAAPVGRFLLHYAEMCVVMCVGAVALSVLFFQGAASLGRTNLPEQAPVLSVAVIAVNLSVPMAAWMRFRGMDWRPTLEMAGATLAVGLLLIVGYLTGAVPQASLIEVQTSLACPVMLAVMIPRFRLYSSHGAHHRAGRVRHAPVAGA</sequence>
<keyword evidence="1" id="KW-1133">Transmembrane helix</keyword>
<dbReference type="Proteomes" id="UP000222106">
    <property type="component" value="Unassembled WGS sequence"/>
</dbReference>